<dbReference type="Pfam" id="PF06985">
    <property type="entry name" value="HET"/>
    <property type="match status" value="1"/>
</dbReference>
<sequence>MATESPYLGQELDIGEIRLLTISSTESGLAISTEPHMVTEDLLFDAVSYVWGTAPATVETTCNGKPFLVTSTAYEMLVHLHRFRPSPQRPLWIDAICINQDDADEKAIQVPFMRRIFSRAVQVIIWMGPSTPDTEVFMAEFPRVLKLAKDWIPTLTEPYVLWETNRWPQDDNPFWSGCFHLVSREWFRRLWTFQEAVLARKAIVLSGASWIDLDIFVDFVVSGHYGKIPYFPPNSPQVDRLTWDNIDSISNYRKWIINQGVSVLAINIPYLLQNMRYRHVKEAVDRVWAVAGLFEEDVQKELAPKVDYSVQARKDYFKTFIDLAKVVLSRSGELDLLSVGLLVADS</sequence>
<feature type="domain" description="Heterokaryon incompatibility" evidence="1">
    <location>
        <begin position="44"/>
        <end position="195"/>
    </location>
</feature>
<accession>A0ABR3TAR5</accession>
<dbReference type="PANTHER" id="PTHR24148">
    <property type="entry name" value="ANKYRIN REPEAT DOMAIN-CONTAINING PROTEIN 39 HOMOLOG-RELATED"/>
    <property type="match status" value="1"/>
</dbReference>
<dbReference type="Proteomes" id="UP001521184">
    <property type="component" value="Unassembled WGS sequence"/>
</dbReference>
<proteinExistence type="predicted"/>
<keyword evidence="3" id="KW-1185">Reference proteome</keyword>
<gene>
    <name evidence="2" type="ORF">SLS58_009707</name>
</gene>
<organism evidence="2 3">
    <name type="scientific">Diplodia intermedia</name>
    <dbReference type="NCBI Taxonomy" id="856260"/>
    <lineage>
        <taxon>Eukaryota</taxon>
        <taxon>Fungi</taxon>
        <taxon>Dikarya</taxon>
        <taxon>Ascomycota</taxon>
        <taxon>Pezizomycotina</taxon>
        <taxon>Dothideomycetes</taxon>
        <taxon>Dothideomycetes incertae sedis</taxon>
        <taxon>Botryosphaeriales</taxon>
        <taxon>Botryosphaeriaceae</taxon>
        <taxon>Diplodia</taxon>
    </lineage>
</organism>
<protein>
    <recommendedName>
        <fullName evidence="1">Heterokaryon incompatibility domain-containing protein</fullName>
    </recommendedName>
</protein>
<dbReference type="InterPro" id="IPR010730">
    <property type="entry name" value="HET"/>
</dbReference>
<dbReference type="EMBL" id="JAKEKT020000099">
    <property type="protein sequence ID" value="KAL1636653.1"/>
    <property type="molecule type" value="Genomic_DNA"/>
</dbReference>
<evidence type="ECO:0000313" key="2">
    <source>
        <dbReference type="EMBL" id="KAL1636653.1"/>
    </source>
</evidence>
<evidence type="ECO:0000313" key="3">
    <source>
        <dbReference type="Proteomes" id="UP001521184"/>
    </source>
</evidence>
<dbReference type="PANTHER" id="PTHR24148:SF77">
    <property type="entry name" value="HETEROKARYON INCOMPATIBILITY DOMAIN-CONTAINING PROTEIN"/>
    <property type="match status" value="1"/>
</dbReference>
<reference evidence="2 3" key="1">
    <citation type="journal article" date="2023" name="Plant Dis.">
        <title>First Report of Diplodia intermedia Causing Canker and Dieback Diseases on Apple Trees in Canada.</title>
        <authorList>
            <person name="Ellouze W."/>
            <person name="Ilyukhin E."/>
            <person name="Sulman M."/>
            <person name="Ali S."/>
        </authorList>
    </citation>
    <scope>NUCLEOTIDE SEQUENCE [LARGE SCALE GENOMIC DNA]</scope>
    <source>
        <strain evidence="2 3">M45-28</strain>
    </source>
</reference>
<comment type="caution">
    <text evidence="2">The sequence shown here is derived from an EMBL/GenBank/DDBJ whole genome shotgun (WGS) entry which is preliminary data.</text>
</comment>
<dbReference type="InterPro" id="IPR052895">
    <property type="entry name" value="HetReg/Transcr_Mod"/>
</dbReference>
<evidence type="ECO:0000259" key="1">
    <source>
        <dbReference type="Pfam" id="PF06985"/>
    </source>
</evidence>
<name>A0ABR3TAR5_9PEZI</name>